<proteinExistence type="predicted"/>
<evidence type="ECO:0000256" key="7">
    <source>
        <dbReference type="RuleBase" id="RU000320"/>
    </source>
</evidence>
<sequence length="657" mass="69677">MSQGELAAIGMAAAAGLYLLVVVANLLRQLPSMAMVARGALVGATLLGFGADIVGLPQGMSPLRLFVVGDQLVVWRMPPGALWLLAPAWLAVLAAVWVRREQGTWWSLGVALAALGVISLSGFNNGASMILGWELMSLGGAVMLLSNRADAKGSRSTLSMLVLLEVGSVALIFAVALLGPHLAFAGFRADWAARSEVVSGLIGLLFLVGFGAKLGIIPFYSWFADAYGVADGPTAAILSSLVLNAAYFALGRALLRWLPAHAPSTLFVGIVVAAAGIVSAIVAVLYAFQQRDWRRLLSLSGAENAGIATAALGAALIFQAGGQSELAGLCWLIGIMHLMGHSLAKSALFLASKVKAERDRSYRVEQTGVAHEFPFTVGIGGLIAAMSLSAMPPTMGFVTEWLLFEALFHDFTIVSLAGRTTLILVGTGLALSAALSLATFVKLYGIGLLGDRRHGNAVNVASRLVVLILGLANLAMALGLVFFEPFMRRAAWPDPHSAKALIDGFLVVPLSPAFAFISPVKFVIVGVLFSVVPLFLLLRRSAPRRVPPWSGGEPVDLAASATTGFGFSNPLRTVYSFLYRPITTTRRSYRDQGYVLDQVTYEAREAPILGAGMIDAVRQGVNRLARWLTPLQGGQLNVYLSYLLILFLIAVLAIFIH</sequence>
<evidence type="ECO:0000256" key="6">
    <source>
        <dbReference type="ARBA" id="ARBA00023136"/>
    </source>
</evidence>
<evidence type="ECO:0000256" key="2">
    <source>
        <dbReference type="ARBA" id="ARBA00022475"/>
    </source>
</evidence>
<keyword evidence="5" id="KW-0560">Oxidoreductase</keyword>
<accession>A0ABV3XZE1</accession>
<feature type="transmembrane region" description="Helical" evidence="8">
    <location>
        <begin position="158"/>
        <end position="178"/>
    </location>
</feature>
<feature type="transmembrane region" description="Helical" evidence="8">
    <location>
        <begin position="235"/>
        <end position="255"/>
    </location>
</feature>
<reference evidence="10 11" key="1">
    <citation type="submission" date="2024-07" db="EMBL/GenBank/DDBJ databases">
        <title>Draft Genome Sequence of Ferrimicrobium acidiphilum Strain YE2023, Isolated from a Pulp of Bioleach Reactor.</title>
        <authorList>
            <person name="Elkina Y.A."/>
            <person name="Bulaeva A.G."/>
            <person name="Beletsky A.V."/>
            <person name="Mardanov A.V."/>
        </authorList>
    </citation>
    <scope>NUCLEOTIDE SEQUENCE [LARGE SCALE GENOMIC DNA]</scope>
    <source>
        <strain evidence="10 11">YE2023</strain>
    </source>
</reference>
<protein>
    <submittedName>
        <fullName evidence="10">Proton-conducting transporter membrane subunit</fullName>
    </submittedName>
</protein>
<evidence type="ECO:0000313" key="10">
    <source>
        <dbReference type="EMBL" id="MEX6428658.1"/>
    </source>
</evidence>
<keyword evidence="6 8" id="KW-0472">Membrane</keyword>
<feature type="transmembrane region" description="Helical" evidence="8">
    <location>
        <begin position="464"/>
        <end position="483"/>
    </location>
</feature>
<feature type="transmembrane region" description="Helical" evidence="8">
    <location>
        <begin position="198"/>
        <end position="223"/>
    </location>
</feature>
<dbReference type="PANTHER" id="PTHR42682">
    <property type="entry name" value="HYDROGENASE-4 COMPONENT F"/>
    <property type="match status" value="1"/>
</dbReference>
<feature type="transmembrane region" description="Helical" evidence="8">
    <location>
        <begin position="39"/>
        <end position="60"/>
    </location>
</feature>
<evidence type="ECO:0000256" key="1">
    <source>
        <dbReference type="ARBA" id="ARBA00004651"/>
    </source>
</evidence>
<feature type="transmembrane region" description="Helical" evidence="8">
    <location>
        <begin position="513"/>
        <end position="538"/>
    </location>
</feature>
<feature type="transmembrane region" description="Helical" evidence="8">
    <location>
        <begin position="411"/>
        <end position="444"/>
    </location>
</feature>
<feature type="transmembrane region" description="Helical" evidence="8">
    <location>
        <begin position="129"/>
        <end position="146"/>
    </location>
</feature>
<keyword evidence="11" id="KW-1185">Reference proteome</keyword>
<feature type="transmembrane region" description="Helical" evidence="8">
    <location>
        <begin position="373"/>
        <end position="391"/>
    </location>
</feature>
<keyword evidence="2" id="KW-1003">Cell membrane</keyword>
<evidence type="ECO:0000313" key="11">
    <source>
        <dbReference type="Proteomes" id="UP001560267"/>
    </source>
</evidence>
<keyword evidence="4 8" id="KW-1133">Transmembrane helix</keyword>
<comment type="caution">
    <text evidence="10">The sequence shown here is derived from an EMBL/GenBank/DDBJ whole genome shotgun (WGS) entry which is preliminary data.</text>
</comment>
<dbReference type="EMBL" id="JBFSHR010000004">
    <property type="protein sequence ID" value="MEX6428658.1"/>
    <property type="molecule type" value="Genomic_DNA"/>
</dbReference>
<feature type="domain" description="NADH:quinone oxidoreductase/Mrp antiporter transmembrane" evidence="9">
    <location>
        <begin position="127"/>
        <end position="411"/>
    </location>
</feature>
<dbReference type="Pfam" id="PF00361">
    <property type="entry name" value="Proton_antipo_M"/>
    <property type="match status" value="1"/>
</dbReference>
<feature type="transmembrane region" description="Helical" evidence="8">
    <location>
        <begin position="636"/>
        <end position="656"/>
    </location>
</feature>
<dbReference type="Proteomes" id="UP001560267">
    <property type="component" value="Unassembled WGS sequence"/>
</dbReference>
<feature type="transmembrane region" description="Helical" evidence="8">
    <location>
        <begin position="326"/>
        <end position="352"/>
    </location>
</feature>
<dbReference type="InterPro" id="IPR052175">
    <property type="entry name" value="ComplexI-like_HydComp"/>
</dbReference>
<comment type="subcellular location">
    <subcellularLocation>
        <location evidence="1">Cell membrane</location>
        <topology evidence="1">Multi-pass membrane protein</topology>
    </subcellularLocation>
    <subcellularLocation>
        <location evidence="7">Membrane</location>
        <topology evidence="7">Multi-pass membrane protein</topology>
    </subcellularLocation>
</comment>
<gene>
    <name evidence="10" type="ORF">AB6A68_02240</name>
</gene>
<name>A0ABV3XZE1_9ACTN</name>
<evidence type="ECO:0000259" key="9">
    <source>
        <dbReference type="Pfam" id="PF00361"/>
    </source>
</evidence>
<feature type="transmembrane region" description="Helical" evidence="8">
    <location>
        <begin position="6"/>
        <end position="27"/>
    </location>
</feature>
<feature type="transmembrane region" description="Helical" evidence="8">
    <location>
        <begin position="267"/>
        <end position="288"/>
    </location>
</feature>
<feature type="transmembrane region" description="Helical" evidence="8">
    <location>
        <begin position="300"/>
        <end position="320"/>
    </location>
</feature>
<evidence type="ECO:0000256" key="5">
    <source>
        <dbReference type="ARBA" id="ARBA00023002"/>
    </source>
</evidence>
<evidence type="ECO:0000256" key="3">
    <source>
        <dbReference type="ARBA" id="ARBA00022692"/>
    </source>
</evidence>
<organism evidence="10 11">
    <name type="scientific">Ferrimicrobium acidiphilum</name>
    <dbReference type="NCBI Taxonomy" id="121039"/>
    <lineage>
        <taxon>Bacteria</taxon>
        <taxon>Bacillati</taxon>
        <taxon>Actinomycetota</taxon>
        <taxon>Acidimicrobiia</taxon>
        <taxon>Acidimicrobiales</taxon>
        <taxon>Acidimicrobiaceae</taxon>
        <taxon>Ferrimicrobium</taxon>
    </lineage>
</organism>
<evidence type="ECO:0000256" key="4">
    <source>
        <dbReference type="ARBA" id="ARBA00022989"/>
    </source>
</evidence>
<feature type="transmembrane region" description="Helical" evidence="8">
    <location>
        <begin position="80"/>
        <end position="98"/>
    </location>
</feature>
<dbReference type="RefSeq" id="WP_298447211.1">
    <property type="nucleotide sequence ID" value="NZ_JBFSHR010000004.1"/>
</dbReference>
<keyword evidence="3 7" id="KW-0812">Transmembrane</keyword>
<evidence type="ECO:0000256" key="8">
    <source>
        <dbReference type="SAM" id="Phobius"/>
    </source>
</evidence>
<dbReference type="PANTHER" id="PTHR42682:SF3">
    <property type="entry name" value="FORMATE HYDROGENLYASE SUBUNIT 3-RELATED"/>
    <property type="match status" value="1"/>
</dbReference>
<dbReference type="InterPro" id="IPR001750">
    <property type="entry name" value="ND/Mrp_TM"/>
</dbReference>
<feature type="transmembrane region" description="Helical" evidence="8">
    <location>
        <begin position="105"/>
        <end position="123"/>
    </location>
</feature>